<dbReference type="Gene3D" id="3.10.10.10">
    <property type="entry name" value="HIV Type 1 Reverse Transcriptase, subunit A, domain 1"/>
    <property type="match status" value="1"/>
</dbReference>
<name>A0A8B6BJG9_MYTGA</name>
<dbReference type="InterPro" id="IPR008042">
    <property type="entry name" value="Retrotrans_Pao"/>
</dbReference>
<evidence type="ECO:0000313" key="2">
    <source>
        <dbReference type="EMBL" id="VDH91184.1"/>
    </source>
</evidence>
<dbReference type="SUPFAM" id="SSF56672">
    <property type="entry name" value="DNA/RNA polymerases"/>
    <property type="match status" value="1"/>
</dbReference>
<gene>
    <name evidence="2" type="ORF">MGAL_10B074108</name>
</gene>
<evidence type="ECO:0000313" key="3">
    <source>
        <dbReference type="Proteomes" id="UP000596742"/>
    </source>
</evidence>
<dbReference type="GO" id="GO:0006259">
    <property type="term" value="P:DNA metabolic process"/>
    <property type="evidence" value="ECO:0007669"/>
    <property type="project" value="UniProtKB-ARBA"/>
</dbReference>
<dbReference type="OrthoDB" id="6156325at2759"/>
<dbReference type="EMBL" id="UYJE01000215">
    <property type="protein sequence ID" value="VDH91184.1"/>
    <property type="molecule type" value="Genomic_DNA"/>
</dbReference>
<proteinExistence type="predicted"/>
<keyword evidence="3" id="KW-1185">Reference proteome</keyword>
<dbReference type="AlphaFoldDB" id="A0A8B6BJG9"/>
<feature type="domain" description="Reverse transcriptase" evidence="1">
    <location>
        <begin position="18"/>
        <end position="165"/>
    </location>
</feature>
<evidence type="ECO:0000259" key="1">
    <source>
        <dbReference type="Pfam" id="PF00078"/>
    </source>
</evidence>
<reference evidence="2" key="1">
    <citation type="submission" date="2018-11" db="EMBL/GenBank/DDBJ databases">
        <authorList>
            <person name="Alioto T."/>
            <person name="Alioto T."/>
        </authorList>
    </citation>
    <scope>NUCLEOTIDE SEQUENCE</scope>
</reference>
<dbReference type="Gene3D" id="3.30.70.270">
    <property type="match status" value="1"/>
</dbReference>
<dbReference type="InterPro" id="IPR036397">
    <property type="entry name" value="RNaseH_sf"/>
</dbReference>
<organism evidence="2 3">
    <name type="scientific">Mytilus galloprovincialis</name>
    <name type="common">Mediterranean mussel</name>
    <dbReference type="NCBI Taxonomy" id="29158"/>
    <lineage>
        <taxon>Eukaryota</taxon>
        <taxon>Metazoa</taxon>
        <taxon>Spiralia</taxon>
        <taxon>Lophotrochozoa</taxon>
        <taxon>Mollusca</taxon>
        <taxon>Bivalvia</taxon>
        <taxon>Autobranchia</taxon>
        <taxon>Pteriomorphia</taxon>
        <taxon>Mytilida</taxon>
        <taxon>Mytiloidea</taxon>
        <taxon>Mytilidae</taxon>
        <taxon>Mytilinae</taxon>
        <taxon>Mytilus</taxon>
    </lineage>
</organism>
<dbReference type="Proteomes" id="UP000596742">
    <property type="component" value="Unassembled WGS sequence"/>
</dbReference>
<dbReference type="Gene3D" id="3.30.420.10">
    <property type="entry name" value="Ribonuclease H-like superfamily/Ribonuclease H"/>
    <property type="match status" value="1"/>
</dbReference>
<comment type="caution">
    <text evidence="2">The sequence shown here is derived from an EMBL/GenBank/DDBJ whole genome shotgun (WGS) entry which is preliminary data.</text>
</comment>
<dbReference type="PANTHER" id="PTHR47331">
    <property type="entry name" value="PHD-TYPE DOMAIN-CONTAINING PROTEIN"/>
    <property type="match status" value="1"/>
</dbReference>
<dbReference type="GO" id="GO:0003676">
    <property type="term" value="F:nucleic acid binding"/>
    <property type="evidence" value="ECO:0007669"/>
    <property type="project" value="InterPro"/>
</dbReference>
<dbReference type="InterPro" id="IPR000477">
    <property type="entry name" value="RT_dom"/>
</dbReference>
<protein>
    <recommendedName>
        <fullName evidence="1">Reverse transcriptase domain-containing protein</fullName>
    </recommendedName>
</protein>
<dbReference type="Pfam" id="PF00078">
    <property type="entry name" value="RVT_1"/>
    <property type="match status" value="1"/>
</dbReference>
<dbReference type="InterPro" id="IPR043502">
    <property type="entry name" value="DNA/RNA_pol_sf"/>
</dbReference>
<sequence length="447" mass="51281">MNTPPILNDLTKILIRFRLNRYAITTDIEKAFLHVGLQEDDRDVTRFLWLSNPSDPDSHLIEYRFKAVLFGATCSPFILNATLLKHLQQTNNTTRKLLERDLYVDNILSSLNTEDDAIVYFKEARTLMNKAGFNLRSWTSNSEKVRTLAATENVLDTDEETKILGMRWNSVTDELFYPKREILNSSQIVTKREILKHSSRIYDPLGLLSPVTIRTKILLQDIWKRGFDWDQKVDEDIRISWMDLAKDVEQVTHEVFNRYLFSKTSCNSTENDLHVFVDASTKAYGAVAYLCNGSDSTLVMAKTRVAPLKELTLPQLELMAAVIGARLVNHLKSTLECSSITLWSDSQIVLHWLKSTKTLKRFITNRVNEINDLTYSHIWKYCPTDCNPANLLTRGITSEKYKESTLWKKGPNWLTDTSKFPNTTIVSDASLSVLINDQENSQATIDI</sequence>
<dbReference type="PANTHER" id="PTHR47331:SF4">
    <property type="entry name" value="PEPTIDASE S1 DOMAIN-CONTAINING PROTEIN"/>
    <property type="match status" value="1"/>
</dbReference>
<accession>A0A8B6BJG9</accession>
<dbReference type="Pfam" id="PF05380">
    <property type="entry name" value="Peptidase_A17"/>
    <property type="match status" value="1"/>
</dbReference>
<dbReference type="InterPro" id="IPR043128">
    <property type="entry name" value="Rev_trsase/Diguanyl_cyclase"/>
</dbReference>